<dbReference type="InterPro" id="IPR050361">
    <property type="entry name" value="MPP/UQCRC_Complex"/>
</dbReference>
<dbReference type="InterPro" id="IPR007863">
    <property type="entry name" value="Peptidase_M16_C"/>
</dbReference>
<feature type="domain" description="Peptidase M16 C-terminal" evidence="2">
    <location>
        <begin position="180"/>
        <end position="335"/>
    </location>
</feature>
<evidence type="ECO:0000259" key="1">
    <source>
        <dbReference type="Pfam" id="PF00675"/>
    </source>
</evidence>
<evidence type="ECO:0000313" key="3">
    <source>
        <dbReference type="EMBL" id="QUC09270.1"/>
    </source>
</evidence>
<evidence type="ECO:0000313" key="4">
    <source>
        <dbReference type="Proteomes" id="UP000678513"/>
    </source>
</evidence>
<reference evidence="3 4" key="1">
    <citation type="submission" date="2021-03" db="EMBL/GenBank/DDBJ databases">
        <title>Human Oral Microbial Genomes.</title>
        <authorList>
            <person name="Johnston C.D."/>
            <person name="Chen T."/>
            <person name="Dewhirst F.E."/>
        </authorList>
    </citation>
    <scope>NUCLEOTIDE SEQUENCE [LARGE SCALE GENOMIC DNA]</scope>
    <source>
        <strain evidence="3 4">DSMZ 100122</strain>
    </source>
</reference>
<dbReference type="SUPFAM" id="SSF63411">
    <property type="entry name" value="LuxS/MPP-like metallohydrolase"/>
    <property type="match status" value="2"/>
</dbReference>
<evidence type="ECO:0000259" key="2">
    <source>
        <dbReference type="Pfam" id="PF05193"/>
    </source>
</evidence>
<dbReference type="Pfam" id="PF05193">
    <property type="entry name" value="Peptidase_M16_C"/>
    <property type="match status" value="1"/>
</dbReference>
<dbReference type="Gene3D" id="3.30.830.10">
    <property type="entry name" value="Metalloenzyme, LuxS/M16 peptidase-like"/>
    <property type="match status" value="2"/>
</dbReference>
<dbReference type="InterPro" id="IPR011249">
    <property type="entry name" value="Metalloenz_LuxS/M16"/>
</dbReference>
<keyword evidence="4" id="KW-1185">Reference proteome</keyword>
<dbReference type="PANTHER" id="PTHR11851:SF224">
    <property type="entry name" value="PROCESSING PROTEASE"/>
    <property type="match status" value="1"/>
</dbReference>
<organism evidence="3 4">
    <name type="scientific">Arachnia rubra</name>
    <dbReference type="NCBI Taxonomy" id="1547448"/>
    <lineage>
        <taxon>Bacteria</taxon>
        <taxon>Bacillati</taxon>
        <taxon>Actinomycetota</taxon>
        <taxon>Actinomycetes</taxon>
        <taxon>Propionibacteriales</taxon>
        <taxon>Propionibacteriaceae</taxon>
        <taxon>Arachnia</taxon>
    </lineage>
</organism>
<name>A0ABX7Y8W8_9ACTN</name>
<dbReference type="InterPro" id="IPR011765">
    <property type="entry name" value="Pept_M16_N"/>
</dbReference>
<dbReference type="RefSeq" id="WP_212326578.1">
    <property type="nucleotide sequence ID" value="NZ_AP024463.1"/>
</dbReference>
<protein>
    <submittedName>
        <fullName evidence="3">Insulinase family protein</fullName>
    </submittedName>
</protein>
<dbReference type="Proteomes" id="UP000678513">
    <property type="component" value="Chromosome"/>
</dbReference>
<gene>
    <name evidence="3" type="ORF">J5A65_06020</name>
</gene>
<proteinExistence type="predicted"/>
<dbReference type="Pfam" id="PF00675">
    <property type="entry name" value="Peptidase_M16"/>
    <property type="match status" value="1"/>
</dbReference>
<accession>A0ABX7Y8W8</accession>
<dbReference type="EMBL" id="CP072384">
    <property type="protein sequence ID" value="QUC09270.1"/>
    <property type="molecule type" value="Genomic_DNA"/>
</dbReference>
<dbReference type="PANTHER" id="PTHR11851">
    <property type="entry name" value="METALLOPROTEASE"/>
    <property type="match status" value="1"/>
</dbReference>
<feature type="domain" description="Peptidase M16 N-terminal" evidence="1">
    <location>
        <begin position="35"/>
        <end position="164"/>
    </location>
</feature>
<sequence>MRRPAIAEPQPWLFPTPEKSTLSSGLELAFIQVPGQALASVELVLPTPLEAEPRNLEGIANVGLHACDEATVTIPDIVERLELQGAALSGHAAWGHTRLGLSAPARRLPQVLELFASVIREPAFDETDVAHHIENQIAAWKTRRASPSAMTRDSLRASLFGMNQREGRPIAGTPETLAAITRKAVQDWHARTWVPEGATLIIAGDLAENREDDLTAPFEVWSGSRSPAPAPQGVPGPPGIVLVDLPQAAQTVVQAFIPTPGREHSDWTALKLGGHAMCGAFASRLNLELRERLGYTYGISGGVSPRRGGGALSIETALSNESAADATARLLDALALETPFSDNEILDAAHYLVQVSPLHYETAADITAQTAALTAAGLDTGFVNRYQAALSTTTTGQVNTAWRTHIRPDNTTIAIGGPAALLAPRLQAAGIDAQVLAGGPTDEDDA</sequence>